<proteinExistence type="predicted"/>
<evidence type="ECO:0000313" key="3">
    <source>
        <dbReference type="EMBL" id="TYR94876.1"/>
    </source>
</evidence>
<sequence length="479" mass="55052">MNKFFKKIILLTTILWGGVIIGNTEAETVGEYSKTDVKEMIREVALAKKIPPEILKAIALSESGELKHFNDDGTPFISEDGGIGLMQITLTEKEIREENIDVEKLKWDIRYNIEIAAYKLNQKWGWDQYFLPTINQHDRKYLEDWYFAVMAYNGLSKANDPGLYGDEAYPEKVYQYIRDNALQDVGETPALSINYEAGSNTMKFPIDVDRYDWPTSIRTSQDLEEGDVVYTWNPDKKYSKLRKTINSAYDYIEIFHDTPLKIVGGPYETENEENLYVMYEVEGNGVEGYISSSNIIHSEKINVFPDIIYGRDGEVPRAVSFLQQRSIINGHDDGTFKPDDDLLRRHAAKLIVHALDLKLPQGYTMKGIDMEPGDLGYEDMLIAEAHGLIVGNEGILNPNGFLKRSQMAKILVRAYDDVYEKPTAEAEFSDRAEFWNYEDINTLKHNGITVADPFRSFEDVTRWQFSLFLERSIRLEEKK</sequence>
<name>A0A5D4LZE7_9BACI</name>
<feature type="domain" description="SLH" evidence="2">
    <location>
        <begin position="363"/>
        <end position="425"/>
    </location>
</feature>
<dbReference type="PROSITE" id="PS51272">
    <property type="entry name" value="SLH"/>
    <property type="match status" value="1"/>
</dbReference>
<dbReference type="Pfam" id="PF00395">
    <property type="entry name" value="SLH"/>
    <property type="match status" value="1"/>
</dbReference>
<comment type="caution">
    <text evidence="3">The sequence shown here is derived from an EMBL/GenBank/DDBJ whole genome shotgun (WGS) entry which is preliminary data.</text>
</comment>
<dbReference type="RefSeq" id="WP_148955316.1">
    <property type="nucleotide sequence ID" value="NZ_VTEG01000034.1"/>
</dbReference>
<dbReference type="Pfam" id="PF01464">
    <property type="entry name" value="SLT"/>
    <property type="match status" value="1"/>
</dbReference>
<evidence type="ECO:0000259" key="2">
    <source>
        <dbReference type="PROSITE" id="PS51272"/>
    </source>
</evidence>
<dbReference type="SUPFAM" id="SSF53955">
    <property type="entry name" value="Lysozyme-like"/>
    <property type="match status" value="1"/>
</dbReference>
<dbReference type="Proteomes" id="UP000325182">
    <property type="component" value="Unassembled WGS sequence"/>
</dbReference>
<dbReference type="Gene3D" id="1.10.530.10">
    <property type="match status" value="1"/>
</dbReference>
<keyword evidence="1" id="KW-0732">Signal</keyword>
<organism evidence="3 4">
    <name type="scientific">Rossellomorea vietnamensis</name>
    <dbReference type="NCBI Taxonomy" id="218284"/>
    <lineage>
        <taxon>Bacteria</taxon>
        <taxon>Bacillati</taxon>
        <taxon>Bacillota</taxon>
        <taxon>Bacilli</taxon>
        <taxon>Bacillales</taxon>
        <taxon>Bacillaceae</taxon>
        <taxon>Rossellomorea</taxon>
    </lineage>
</organism>
<gene>
    <name evidence="3" type="ORF">FZC84_22090</name>
</gene>
<protein>
    <submittedName>
        <fullName evidence="3">Lytic transglycosylase domain-containing protein</fullName>
    </submittedName>
</protein>
<dbReference type="InterPro" id="IPR008258">
    <property type="entry name" value="Transglycosylase_SLT_dom_1"/>
</dbReference>
<evidence type="ECO:0000256" key="1">
    <source>
        <dbReference type="ARBA" id="ARBA00022729"/>
    </source>
</evidence>
<accession>A0A5D4LZE7</accession>
<reference evidence="3 4" key="1">
    <citation type="submission" date="2019-08" db="EMBL/GenBank/DDBJ databases">
        <title>Bacillus genomes from the desert of Cuatro Cienegas, Coahuila.</title>
        <authorList>
            <person name="Olmedo-Alvarez G."/>
        </authorList>
    </citation>
    <scope>NUCLEOTIDE SEQUENCE [LARGE SCALE GENOMIC DNA]</scope>
    <source>
        <strain evidence="3 4">CH128b_4D</strain>
    </source>
</reference>
<dbReference type="AlphaFoldDB" id="A0A5D4LZE7"/>
<evidence type="ECO:0000313" key="4">
    <source>
        <dbReference type="Proteomes" id="UP000325182"/>
    </source>
</evidence>
<dbReference type="EMBL" id="VTEG01000034">
    <property type="protein sequence ID" value="TYR94876.1"/>
    <property type="molecule type" value="Genomic_DNA"/>
</dbReference>
<dbReference type="InterPro" id="IPR023346">
    <property type="entry name" value="Lysozyme-like_dom_sf"/>
</dbReference>
<dbReference type="InterPro" id="IPR001119">
    <property type="entry name" value="SLH_dom"/>
</dbReference>